<dbReference type="Pfam" id="PF00271">
    <property type="entry name" value="Helicase_C"/>
    <property type="match status" value="1"/>
</dbReference>
<dbReference type="InterPro" id="IPR001650">
    <property type="entry name" value="Helicase_C-like"/>
</dbReference>
<evidence type="ECO:0000259" key="2">
    <source>
        <dbReference type="PROSITE" id="PS51192"/>
    </source>
</evidence>
<dbReference type="InterPro" id="IPR022138">
    <property type="entry name" value="DUF3670"/>
</dbReference>
<dbReference type="PROSITE" id="PS51194">
    <property type="entry name" value="HELICASE_CTER"/>
    <property type="match status" value="1"/>
</dbReference>
<dbReference type="SUPFAM" id="SSF52540">
    <property type="entry name" value="P-loop containing nucleoside triphosphate hydrolases"/>
    <property type="match status" value="2"/>
</dbReference>
<gene>
    <name evidence="4" type="ORF">FAD_0970</name>
</gene>
<dbReference type="InterPro" id="IPR038718">
    <property type="entry name" value="SNF2-like_sf"/>
</dbReference>
<dbReference type="Gene3D" id="3.40.50.300">
    <property type="entry name" value="P-loop containing nucleotide triphosphate hydrolases"/>
    <property type="match status" value="1"/>
</dbReference>
<dbReference type="RefSeq" id="WP_081142264.1">
    <property type="nucleotide sequence ID" value="NZ_CP015363.1"/>
</dbReference>
<dbReference type="InterPro" id="IPR000330">
    <property type="entry name" value="SNF2_N"/>
</dbReference>
<evidence type="ECO:0000313" key="5">
    <source>
        <dbReference type="Proteomes" id="UP000192050"/>
    </source>
</evidence>
<keyword evidence="4" id="KW-0347">Helicase</keyword>
<dbReference type="EMBL" id="CP015363">
    <property type="protein sequence ID" value="ARD84852.1"/>
    <property type="molecule type" value="Genomic_DNA"/>
</dbReference>
<dbReference type="Pfam" id="PF00176">
    <property type="entry name" value="SNF2-rel_dom"/>
    <property type="match status" value="1"/>
</dbReference>
<dbReference type="GO" id="GO:0016787">
    <property type="term" value="F:hydrolase activity"/>
    <property type="evidence" value="ECO:0007669"/>
    <property type="project" value="UniProtKB-KW"/>
</dbReference>
<feature type="domain" description="Helicase C-terminal" evidence="3">
    <location>
        <begin position="837"/>
        <end position="994"/>
    </location>
</feature>
<protein>
    <submittedName>
        <fullName evidence="4">Helicase</fullName>
    </submittedName>
</protein>
<keyword evidence="1" id="KW-0378">Hydrolase</keyword>
<dbReference type="Gene3D" id="3.40.50.10810">
    <property type="entry name" value="Tandem AAA-ATPase domain"/>
    <property type="match status" value="1"/>
</dbReference>
<reference evidence="4 5" key="1">
    <citation type="submission" date="2011-10" db="EMBL/GenBank/DDBJ databases">
        <title>Metabolic and evolutionary patterns in the extreme acidophile Ferroplasma acidiphilum.</title>
        <authorList>
            <person name="Golyshina O.V."/>
            <person name="Kozyavkin S.A."/>
            <person name="Tatusov R.L."/>
            <person name="Slesarev A.I."/>
            <person name="Golyshin P.N."/>
        </authorList>
    </citation>
    <scope>NUCLEOTIDE SEQUENCE [LARGE SCALE GENOMIC DNA]</scope>
    <source>
        <strain evidence="5">Y</strain>
    </source>
</reference>
<evidence type="ECO:0000313" key="4">
    <source>
        <dbReference type="EMBL" id="ARD84852.1"/>
    </source>
</evidence>
<dbReference type="InterPro" id="IPR049730">
    <property type="entry name" value="SNF2/RAD54-like_C"/>
</dbReference>
<organism evidence="4 5">
    <name type="scientific">Ferroplasma acidiphilum</name>
    <dbReference type="NCBI Taxonomy" id="74969"/>
    <lineage>
        <taxon>Archaea</taxon>
        <taxon>Methanobacteriati</taxon>
        <taxon>Thermoplasmatota</taxon>
        <taxon>Thermoplasmata</taxon>
        <taxon>Thermoplasmatales</taxon>
        <taxon>Ferroplasmaceae</taxon>
        <taxon>Ferroplasma</taxon>
    </lineage>
</organism>
<dbReference type="SMART" id="SM00490">
    <property type="entry name" value="HELICc"/>
    <property type="match status" value="1"/>
</dbReference>
<evidence type="ECO:0000256" key="1">
    <source>
        <dbReference type="ARBA" id="ARBA00022801"/>
    </source>
</evidence>
<dbReference type="Pfam" id="PF12419">
    <property type="entry name" value="DUF3670"/>
    <property type="match status" value="1"/>
</dbReference>
<dbReference type="GO" id="GO:0140097">
    <property type="term" value="F:catalytic activity, acting on DNA"/>
    <property type="evidence" value="ECO:0007669"/>
    <property type="project" value="UniProtKB-ARBA"/>
</dbReference>
<dbReference type="PANTHER" id="PTHR10799">
    <property type="entry name" value="SNF2/RAD54 HELICASE FAMILY"/>
    <property type="match status" value="1"/>
</dbReference>
<dbReference type="PROSITE" id="PS51192">
    <property type="entry name" value="HELICASE_ATP_BIND_1"/>
    <property type="match status" value="1"/>
</dbReference>
<feature type="domain" description="Helicase ATP-binding" evidence="2">
    <location>
        <begin position="550"/>
        <end position="711"/>
    </location>
</feature>
<evidence type="ECO:0000259" key="3">
    <source>
        <dbReference type="PROSITE" id="PS51194"/>
    </source>
</evidence>
<dbReference type="GO" id="GO:0004386">
    <property type="term" value="F:helicase activity"/>
    <property type="evidence" value="ECO:0007669"/>
    <property type="project" value="UniProtKB-KW"/>
</dbReference>
<dbReference type="AlphaFoldDB" id="A0A1V0N3X0"/>
<keyword evidence="4" id="KW-0067">ATP-binding</keyword>
<name>A0A1V0N3X0_9ARCH</name>
<dbReference type="KEGG" id="fai:FAD_0970"/>
<proteinExistence type="predicted"/>
<dbReference type="CDD" id="cd18793">
    <property type="entry name" value="SF2_C_SNF"/>
    <property type="match status" value="1"/>
</dbReference>
<dbReference type="GeneID" id="31676469"/>
<dbReference type="OrthoDB" id="6396at2157"/>
<dbReference type="GO" id="GO:0005524">
    <property type="term" value="F:ATP binding"/>
    <property type="evidence" value="ECO:0007669"/>
    <property type="project" value="InterPro"/>
</dbReference>
<accession>A0A1V0N3X0</accession>
<dbReference type="Proteomes" id="UP000192050">
    <property type="component" value="Chromosome"/>
</dbReference>
<dbReference type="SMART" id="SM00487">
    <property type="entry name" value="DEXDc"/>
    <property type="match status" value="1"/>
</dbReference>
<sequence length="1015" mass="114261">MKDSKTLNVRLEETGSIIVLHGSCHVEEKGISFFLWSESTGTKIKDSAIHPFSGTSKVAANAVKKIWGNKINLKNETLSAIFPTSLDQPLVSGELSGIVSNENENDTFSYMEWHINGISVNITDVFLMLLKLSNNIINGIIIGDDLKFWKLAASSAFNLLTQQKFIPSATEEGTTIKSRWLPILETYEDQSLIYELSKNMPGVCLAFNHMEIDRETMLRMFISEIVDSISRRFAYQPGKPVKGSVGDAAKWVNSLSLDNPFVTYGRSLAMQKLVSWSEKIKSTLNFPFRTCMDLIPPENNGQWFLKFFLQSKKDPSLMVPYGKIWDRKDSETISLINKYTAFPEEFLLRSIGIAQSIFSPIGKNITSKPDGVYLSDEEVFDLLKTYSSSMEEAGFGILFPEWWGKKENKLGIKIKVKAGDINNSVKLGINALLDYSLDIVLNGEPVSKSDLEKLANMKSHLVQIGNKWVEIDNDQLNKILKLLDKGNKKMSLPELLTMENSNSIPVVEISGEGWVGDIISGNAKTLPIDEPENFIGNLREYQKHGVAWLKFMTGAGFGCCLADDMGLGKTIEIIAFLLDRLENNGSTSLILCPTSVISNWEHEIHKFAPSLNVYIHHGNLRKKDDNFIDNITDYKIVLTSYSLLQRDIKFLSQVNWDGIIADEAQYIKNYSTKQSRAIRSLQGNFKIALTGTPIENRLQDLRSIFEFINPGYLSGEKKFRETFSIPIERYGDENAMNALNTLVNPMILRRVKTDKSIIQDLPDKEEVKVYIPLTGEQASLYEAAVNTMLESVNTKKGIERKGVILSTITKLKRLLDHPSLVSGDLDRRLNRSEKLVRLREMLEEAIDSNQKTLVFTQYTDAGKIIKEEMLKKLGEEALYLNGSTPMSLRQNMVERFQDPDGPKIFIISVKAGGAGINLTAATNVIHFDRWWNPSVEDQATDRAYRIGQLKNVHVYKFISTGTIEEKIDDIIEGKSMLREKIIGASDESWITGLSSTDLKNVFSLRREVIASGDEE</sequence>
<dbReference type="InterPro" id="IPR027417">
    <property type="entry name" value="P-loop_NTPase"/>
</dbReference>
<keyword evidence="4" id="KW-0547">Nucleotide-binding</keyword>
<keyword evidence="5" id="KW-1185">Reference proteome</keyword>
<dbReference type="STRING" id="74969.FAD_0970"/>
<dbReference type="CDD" id="cd18012">
    <property type="entry name" value="DEXQc_arch_SWI2_SNF2"/>
    <property type="match status" value="1"/>
</dbReference>
<dbReference type="InterPro" id="IPR014001">
    <property type="entry name" value="Helicase_ATP-bd"/>
</dbReference>